<dbReference type="Proteomes" id="UP001233172">
    <property type="component" value="Unassembled WGS sequence"/>
</dbReference>
<sequence>MSCLPPLVGLRAYDGHWARQEDPGKISVLDYFVPSRLAHPESPIPYSPLPHITIDFQCALGDRIKKLLE</sequence>
<proteinExistence type="predicted"/>
<gene>
    <name evidence="1" type="ORF">Bpfe_019099</name>
</gene>
<organism evidence="1 2">
    <name type="scientific">Biomphalaria pfeifferi</name>
    <name type="common">Bloodfluke planorb</name>
    <name type="synonym">Freshwater snail</name>
    <dbReference type="NCBI Taxonomy" id="112525"/>
    <lineage>
        <taxon>Eukaryota</taxon>
        <taxon>Metazoa</taxon>
        <taxon>Spiralia</taxon>
        <taxon>Lophotrochozoa</taxon>
        <taxon>Mollusca</taxon>
        <taxon>Gastropoda</taxon>
        <taxon>Heterobranchia</taxon>
        <taxon>Euthyneura</taxon>
        <taxon>Panpulmonata</taxon>
        <taxon>Hygrophila</taxon>
        <taxon>Lymnaeoidea</taxon>
        <taxon>Planorbidae</taxon>
        <taxon>Biomphalaria</taxon>
    </lineage>
</organism>
<keyword evidence="2" id="KW-1185">Reference proteome</keyword>
<evidence type="ECO:0000313" key="2">
    <source>
        <dbReference type="Proteomes" id="UP001233172"/>
    </source>
</evidence>
<comment type="caution">
    <text evidence="1">The sequence shown here is derived from an EMBL/GenBank/DDBJ whole genome shotgun (WGS) entry which is preliminary data.</text>
</comment>
<evidence type="ECO:0000313" key="1">
    <source>
        <dbReference type="EMBL" id="KAK0051520.1"/>
    </source>
</evidence>
<reference evidence="1" key="2">
    <citation type="submission" date="2023-04" db="EMBL/GenBank/DDBJ databases">
        <authorList>
            <person name="Bu L."/>
            <person name="Lu L."/>
            <person name="Laidemitt M.R."/>
            <person name="Zhang S.M."/>
            <person name="Mutuku M."/>
            <person name="Mkoji G."/>
            <person name="Steinauer M."/>
            <person name="Loker E.S."/>
        </authorList>
    </citation>
    <scope>NUCLEOTIDE SEQUENCE</scope>
    <source>
        <strain evidence="1">KasaAsao</strain>
        <tissue evidence="1">Whole Snail</tissue>
    </source>
</reference>
<dbReference type="EMBL" id="JASAOG010000103">
    <property type="protein sequence ID" value="KAK0051520.1"/>
    <property type="molecule type" value="Genomic_DNA"/>
</dbReference>
<accession>A0AAD8BBB9</accession>
<reference evidence="1" key="1">
    <citation type="journal article" date="2023" name="PLoS Negl. Trop. Dis.">
        <title>A genome sequence for Biomphalaria pfeifferi, the major vector snail for the human-infecting parasite Schistosoma mansoni.</title>
        <authorList>
            <person name="Bu L."/>
            <person name="Lu L."/>
            <person name="Laidemitt M.R."/>
            <person name="Zhang S.M."/>
            <person name="Mutuku M."/>
            <person name="Mkoji G."/>
            <person name="Steinauer M."/>
            <person name="Loker E.S."/>
        </authorList>
    </citation>
    <scope>NUCLEOTIDE SEQUENCE</scope>
    <source>
        <strain evidence="1">KasaAsao</strain>
    </source>
</reference>
<dbReference type="AlphaFoldDB" id="A0AAD8BBB9"/>
<name>A0AAD8BBB9_BIOPF</name>
<protein>
    <submittedName>
        <fullName evidence="1">Uncharacterized protein</fullName>
    </submittedName>
</protein>